<keyword evidence="8" id="KW-1185">Reference proteome</keyword>
<evidence type="ECO:0000256" key="4">
    <source>
        <dbReference type="RuleBase" id="RU000682"/>
    </source>
</evidence>
<reference evidence="7" key="2">
    <citation type="submission" date="2025-09" db="UniProtKB">
        <authorList>
            <consortium name="Ensembl"/>
        </authorList>
    </citation>
    <scope>IDENTIFICATION</scope>
</reference>
<dbReference type="Gene3D" id="1.10.10.60">
    <property type="entry name" value="Homeodomain-like"/>
    <property type="match status" value="1"/>
</dbReference>
<keyword evidence="2 4" id="KW-0371">Homeobox</keyword>
<dbReference type="GO" id="GO:0000981">
    <property type="term" value="F:DNA-binding transcription factor activity, RNA polymerase II-specific"/>
    <property type="evidence" value="ECO:0007669"/>
    <property type="project" value="TreeGrafter"/>
</dbReference>
<keyword evidence="3 4" id="KW-0539">Nucleus</keyword>
<dbReference type="CDD" id="cd00086">
    <property type="entry name" value="homeodomain"/>
    <property type="match status" value="1"/>
</dbReference>
<evidence type="ECO:0000259" key="6">
    <source>
        <dbReference type="Pfam" id="PF00046"/>
    </source>
</evidence>
<accession>A0A671TC70</accession>
<dbReference type="Pfam" id="PF00046">
    <property type="entry name" value="Homeodomain"/>
    <property type="match status" value="1"/>
</dbReference>
<feature type="region of interest" description="Disordered" evidence="5">
    <location>
        <begin position="56"/>
        <end position="79"/>
    </location>
</feature>
<evidence type="ECO:0000313" key="8">
    <source>
        <dbReference type="Proteomes" id="UP000472260"/>
    </source>
</evidence>
<dbReference type="PANTHER" id="PTHR24327">
    <property type="entry name" value="HOMEOBOX PROTEIN"/>
    <property type="match status" value="1"/>
</dbReference>
<dbReference type="InterPro" id="IPR001356">
    <property type="entry name" value="HD"/>
</dbReference>
<feature type="domain" description="Homeobox" evidence="6">
    <location>
        <begin position="160"/>
        <end position="199"/>
    </location>
</feature>
<evidence type="ECO:0000256" key="2">
    <source>
        <dbReference type="ARBA" id="ARBA00023155"/>
    </source>
</evidence>
<reference evidence="7" key="1">
    <citation type="submission" date="2025-08" db="UniProtKB">
        <authorList>
            <consortium name="Ensembl"/>
        </authorList>
    </citation>
    <scope>IDENTIFICATION</scope>
</reference>
<sequence length="270" mass="30018">MADWKMPVNYNFNPSYHAYAYGLVYPQVSEHGHPNLSWAEAAYTHPGGVTTTYYSAQTAQQSPPWSPENGSASAYGHYPSHAQNGRLFLSYSKTESDPKPKDAEQAGSDTPSDSEAHTPGNPPLTPQTREEPVSLNLGVEALPPLPALTTSPARPPTQTRKTRAAFSEEQMSALIHRFNIQRYLTPAEMKTLAGATGLTYPLSTCVCINSAHPASDDVARVFFLFFFSFFPPYFKLPTHFSHPNFTSYKTDSDNGRVFSESDRLWYYTQC</sequence>
<evidence type="ECO:0000256" key="5">
    <source>
        <dbReference type="SAM" id="MobiDB-lite"/>
    </source>
</evidence>
<protein>
    <recommendedName>
        <fullName evidence="6">Homeobox domain-containing protein</fullName>
    </recommendedName>
</protein>
<name>A0A671TC70_9TELE</name>
<dbReference type="AlphaFoldDB" id="A0A671TC70"/>
<organism evidence="7 8">
    <name type="scientific">Sinocyclocheilus anshuiensis</name>
    <dbReference type="NCBI Taxonomy" id="1608454"/>
    <lineage>
        <taxon>Eukaryota</taxon>
        <taxon>Metazoa</taxon>
        <taxon>Chordata</taxon>
        <taxon>Craniata</taxon>
        <taxon>Vertebrata</taxon>
        <taxon>Euteleostomi</taxon>
        <taxon>Actinopterygii</taxon>
        <taxon>Neopterygii</taxon>
        <taxon>Teleostei</taxon>
        <taxon>Ostariophysi</taxon>
        <taxon>Cypriniformes</taxon>
        <taxon>Cyprinidae</taxon>
        <taxon>Cyprininae</taxon>
        <taxon>Sinocyclocheilus</taxon>
    </lineage>
</organism>
<dbReference type="GO" id="GO:0005634">
    <property type="term" value="C:nucleus"/>
    <property type="evidence" value="ECO:0007669"/>
    <property type="project" value="UniProtKB-SubCell"/>
</dbReference>
<evidence type="ECO:0000256" key="1">
    <source>
        <dbReference type="ARBA" id="ARBA00023125"/>
    </source>
</evidence>
<evidence type="ECO:0000313" key="7">
    <source>
        <dbReference type="Ensembl" id="ENSSANP00000107228.1"/>
    </source>
</evidence>
<dbReference type="SUPFAM" id="SSF46689">
    <property type="entry name" value="Homeodomain-like"/>
    <property type="match status" value="1"/>
</dbReference>
<dbReference type="InterPro" id="IPR050460">
    <property type="entry name" value="Distal-less_Homeobox_TF"/>
</dbReference>
<proteinExistence type="predicted"/>
<dbReference type="InterPro" id="IPR009057">
    <property type="entry name" value="Homeodomain-like_sf"/>
</dbReference>
<dbReference type="GO" id="GO:0000978">
    <property type="term" value="F:RNA polymerase II cis-regulatory region sequence-specific DNA binding"/>
    <property type="evidence" value="ECO:0007669"/>
    <property type="project" value="TreeGrafter"/>
</dbReference>
<comment type="subcellular location">
    <subcellularLocation>
        <location evidence="4">Nucleus</location>
    </subcellularLocation>
</comment>
<dbReference type="Proteomes" id="UP000472260">
    <property type="component" value="Unassembled WGS sequence"/>
</dbReference>
<evidence type="ECO:0000256" key="3">
    <source>
        <dbReference type="ARBA" id="ARBA00023242"/>
    </source>
</evidence>
<feature type="region of interest" description="Disordered" evidence="5">
    <location>
        <begin position="143"/>
        <end position="163"/>
    </location>
</feature>
<feature type="compositionally biased region" description="Basic and acidic residues" evidence="5">
    <location>
        <begin position="94"/>
        <end position="104"/>
    </location>
</feature>
<dbReference type="Ensembl" id="ENSSANT00000113766.1">
    <property type="protein sequence ID" value="ENSSANP00000107228.1"/>
    <property type="gene ID" value="ENSSANG00000052393.1"/>
</dbReference>
<dbReference type="PANTHER" id="PTHR24327:SF88">
    <property type="entry name" value="NANOG"/>
    <property type="match status" value="1"/>
</dbReference>
<feature type="region of interest" description="Disordered" evidence="5">
    <location>
        <begin position="92"/>
        <end position="130"/>
    </location>
</feature>
<keyword evidence="1 4" id="KW-0238">DNA-binding</keyword>